<name>E6QB75_9ZZZZ</name>
<comment type="caution">
    <text evidence="3">The sequence shown here is derived from an EMBL/GenBank/DDBJ whole genome shotgun (WGS) entry which is preliminary data.</text>
</comment>
<evidence type="ECO:0000256" key="1">
    <source>
        <dbReference type="SAM" id="MobiDB-lite"/>
    </source>
</evidence>
<keyword evidence="2" id="KW-0472">Membrane</keyword>
<feature type="transmembrane region" description="Helical" evidence="2">
    <location>
        <begin position="12"/>
        <end position="32"/>
    </location>
</feature>
<proteinExistence type="predicted"/>
<gene>
    <name evidence="3" type="ORF">CARN5_2087</name>
</gene>
<evidence type="ECO:0000256" key="2">
    <source>
        <dbReference type="SAM" id="Phobius"/>
    </source>
</evidence>
<dbReference type="EMBL" id="CABP01000066">
    <property type="protein sequence ID" value="CBI04451.1"/>
    <property type="molecule type" value="Genomic_DNA"/>
</dbReference>
<evidence type="ECO:0000313" key="3">
    <source>
        <dbReference type="EMBL" id="CBI04451.1"/>
    </source>
</evidence>
<feature type="region of interest" description="Disordered" evidence="1">
    <location>
        <begin position="63"/>
        <end position="83"/>
    </location>
</feature>
<keyword evidence="2" id="KW-0812">Transmembrane</keyword>
<keyword evidence="2" id="KW-1133">Transmembrane helix</keyword>
<reference evidence="3" key="1">
    <citation type="submission" date="2009-10" db="EMBL/GenBank/DDBJ databases">
        <title>Diversity of trophic interactions inside an arsenic-rich microbial ecosystem.</title>
        <authorList>
            <person name="Bertin P.N."/>
            <person name="Heinrich-Salmeron A."/>
            <person name="Pelletier E."/>
            <person name="Goulhen-Chollet F."/>
            <person name="Arsene-Ploetze F."/>
            <person name="Gallien S."/>
            <person name="Calteau A."/>
            <person name="Vallenet D."/>
            <person name="Casiot C."/>
            <person name="Chane-Woon-Ming B."/>
            <person name="Giloteaux L."/>
            <person name="Barakat M."/>
            <person name="Bonnefoy V."/>
            <person name="Bruneel O."/>
            <person name="Chandler M."/>
            <person name="Cleiss J."/>
            <person name="Duran R."/>
            <person name="Elbaz-Poulichet F."/>
            <person name="Fonknechten N."/>
            <person name="Lauga B."/>
            <person name="Mornico D."/>
            <person name="Ortet P."/>
            <person name="Schaeffer C."/>
            <person name="Siguier P."/>
            <person name="Alexander Thil Smith A."/>
            <person name="Van Dorsselaer A."/>
            <person name="Weissenbach J."/>
            <person name="Medigue C."/>
            <person name="Le Paslier D."/>
        </authorList>
    </citation>
    <scope>NUCLEOTIDE SEQUENCE</scope>
</reference>
<dbReference type="AlphaFoldDB" id="E6QB75"/>
<accession>E6QB75</accession>
<protein>
    <submittedName>
        <fullName evidence="3">Uncharacterized protein</fullName>
    </submittedName>
</protein>
<sequence length="248" mass="27537">MRKQFERLHHDAFAQALLFVRFVALGSIYRSIRIKRLIFPMPLQNPETLRIVLGRYAQEILNDGSDGQHNAQRPGLAEHDADAETDEPVILRPLFFSARHEERAGQRDMNRQPPSALRFHVGVLQTYRMHGDGQQRKMPTNRGARNTQISDKVITHDHNASTRYHTQDGVHGLAVLTLNPNATRNHGRQTNQSAGKRPMGIAVDLIQWTIPGHGASTLGGCEGAANPGNGDGDDLGDVSCKPLDKCLH</sequence>
<organism evidence="3">
    <name type="scientific">mine drainage metagenome</name>
    <dbReference type="NCBI Taxonomy" id="410659"/>
    <lineage>
        <taxon>unclassified sequences</taxon>
        <taxon>metagenomes</taxon>
        <taxon>ecological metagenomes</taxon>
    </lineage>
</organism>